<proteinExistence type="predicted"/>
<name>A0ABT0CDR2_THEVL</name>
<reference evidence="1" key="1">
    <citation type="submission" date="2021-02" db="EMBL/GenBank/DDBJ databases">
        <title>The CRISPR/cas machinery reduction and long-range gene transfer in the hot spring cyanobacterium Synechococcus.</title>
        <authorList>
            <person name="Dvorak P."/>
            <person name="Jahodarova E."/>
            <person name="Hasler P."/>
            <person name="Poulickova A."/>
        </authorList>
    </citation>
    <scope>NUCLEOTIDE SEQUENCE</scope>
    <source>
        <strain evidence="1">Rupite</strain>
    </source>
</reference>
<organism evidence="1 2">
    <name type="scientific">Thermostichus vulcanus str. 'Rupite'</name>
    <dbReference type="NCBI Taxonomy" id="2813851"/>
    <lineage>
        <taxon>Bacteria</taxon>
        <taxon>Bacillati</taxon>
        <taxon>Cyanobacteriota</taxon>
        <taxon>Cyanophyceae</taxon>
        <taxon>Thermostichales</taxon>
        <taxon>Thermostichaceae</taxon>
        <taxon>Thermostichus</taxon>
    </lineage>
</organism>
<protein>
    <submittedName>
        <fullName evidence="1">Uncharacterized protein</fullName>
    </submittedName>
</protein>
<gene>
    <name evidence="1" type="ORF">JX360_13555</name>
</gene>
<evidence type="ECO:0000313" key="1">
    <source>
        <dbReference type="EMBL" id="MCJ2543915.1"/>
    </source>
</evidence>
<sequence length="82" mass="9598">MPDSTPYPHPQDVANLILYVQTELALFEQVAAQEGIPPATLRPIQRSQEALRRAVDQLELRDWYRELTHGFRDQLGRLEEWL</sequence>
<comment type="caution">
    <text evidence="1">The sequence shown here is derived from an EMBL/GenBank/DDBJ whole genome shotgun (WGS) entry which is preliminary data.</text>
</comment>
<evidence type="ECO:0000313" key="2">
    <source>
        <dbReference type="Proteomes" id="UP000830835"/>
    </source>
</evidence>
<dbReference type="EMBL" id="JAFIRA010000040">
    <property type="protein sequence ID" value="MCJ2543915.1"/>
    <property type="molecule type" value="Genomic_DNA"/>
</dbReference>
<keyword evidence="2" id="KW-1185">Reference proteome</keyword>
<accession>A0ABT0CDR2</accession>
<dbReference type="RefSeq" id="WP_244351942.1">
    <property type="nucleotide sequence ID" value="NZ_JAFIRA010000040.1"/>
</dbReference>
<dbReference type="Proteomes" id="UP000830835">
    <property type="component" value="Unassembled WGS sequence"/>
</dbReference>